<evidence type="ECO:0000313" key="8">
    <source>
        <dbReference type="Proteomes" id="UP000503297"/>
    </source>
</evidence>
<evidence type="ECO:0000256" key="2">
    <source>
        <dbReference type="ARBA" id="ARBA00022741"/>
    </source>
</evidence>
<evidence type="ECO:0000256" key="1">
    <source>
        <dbReference type="ARBA" id="ARBA00022448"/>
    </source>
</evidence>
<protein>
    <submittedName>
        <fullName evidence="7">ABC transporter ATP-binding protein</fullName>
    </submittedName>
</protein>
<name>A0A6M8J405_9ACTN</name>
<dbReference type="InterPro" id="IPR003593">
    <property type="entry name" value="AAA+_ATPase"/>
</dbReference>
<dbReference type="AlphaFoldDB" id="A0A6M8J405"/>
<dbReference type="CDD" id="cd03214">
    <property type="entry name" value="ABC_Iron-Siderophores_B12_Hemin"/>
    <property type="match status" value="1"/>
</dbReference>
<dbReference type="PANTHER" id="PTHR42794">
    <property type="entry name" value="HEMIN IMPORT ATP-BINDING PROTEIN HMUV"/>
    <property type="match status" value="1"/>
</dbReference>
<keyword evidence="8" id="KW-1185">Reference proteome</keyword>
<dbReference type="InterPro" id="IPR003439">
    <property type="entry name" value="ABC_transporter-like_ATP-bd"/>
</dbReference>
<keyword evidence="2" id="KW-0547">Nucleotide-binding</keyword>
<keyword evidence="4" id="KW-1278">Translocase</keyword>
<dbReference type="GO" id="GO:0016887">
    <property type="term" value="F:ATP hydrolysis activity"/>
    <property type="evidence" value="ECO:0007669"/>
    <property type="project" value="InterPro"/>
</dbReference>
<dbReference type="SUPFAM" id="SSF52540">
    <property type="entry name" value="P-loop containing nucleoside triphosphate hydrolases"/>
    <property type="match status" value="1"/>
</dbReference>
<dbReference type="GO" id="GO:0005524">
    <property type="term" value="F:ATP binding"/>
    <property type="evidence" value="ECO:0007669"/>
    <property type="project" value="UniProtKB-KW"/>
</dbReference>
<dbReference type="KEGG" id="bwa:HLV38_00325"/>
<organism evidence="7 8">
    <name type="scientific">Berryella wangjianweii</name>
    <dbReference type="NCBI Taxonomy" id="2734634"/>
    <lineage>
        <taxon>Bacteria</taxon>
        <taxon>Bacillati</taxon>
        <taxon>Actinomycetota</taxon>
        <taxon>Coriobacteriia</taxon>
        <taxon>Eggerthellales</taxon>
        <taxon>Eggerthellaceae</taxon>
        <taxon>Berryella</taxon>
    </lineage>
</organism>
<evidence type="ECO:0000256" key="5">
    <source>
        <dbReference type="SAM" id="MobiDB-lite"/>
    </source>
</evidence>
<dbReference type="InterPro" id="IPR027417">
    <property type="entry name" value="P-loop_NTPase"/>
</dbReference>
<dbReference type="Pfam" id="PF00005">
    <property type="entry name" value="ABC_tran"/>
    <property type="match status" value="1"/>
</dbReference>
<feature type="compositionally biased region" description="Basic and acidic residues" evidence="5">
    <location>
        <begin position="15"/>
        <end position="38"/>
    </location>
</feature>
<keyword evidence="3 7" id="KW-0067">ATP-binding</keyword>
<reference evidence="8" key="1">
    <citation type="submission" date="2020-05" db="EMBL/GenBank/DDBJ databases">
        <title>Novel species in genus Nocardioides.</title>
        <authorList>
            <person name="Zhang G."/>
        </authorList>
    </citation>
    <scope>NUCLEOTIDE SEQUENCE [LARGE SCALE GENOMIC DNA]</scope>
    <source>
        <strain evidence="8">zg-1050</strain>
    </source>
</reference>
<dbReference type="PROSITE" id="PS00211">
    <property type="entry name" value="ABC_TRANSPORTER_1"/>
    <property type="match status" value="1"/>
</dbReference>
<evidence type="ECO:0000256" key="3">
    <source>
        <dbReference type="ARBA" id="ARBA00022840"/>
    </source>
</evidence>
<evidence type="ECO:0000256" key="4">
    <source>
        <dbReference type="ARBA" id="ARBA00022967"/>
    </source>
</evidence>
<dbReference type="Gene3D" id="3.40.50.300">
    <property type="entry name" value="P-loop containing nucleotide triphosphate hydrolases"/>
    <property type="match status" value="1"/>
</dbReference>
<feature type="region of interest" description="Disordered" evidence="5">
    <location>
        <begin position="1"/>
        <end position="50"/>
    </location>
</feature>
<dbReference type="RefSeq" id="WP_173163396.1">
    <property type="nucleotide sequence ID" value="NZ_CP053716.1"/>
</dbReference>
<evidence type="ECO:0000259" key="6">
    <source>
        <dbReference type="PROSITE" id="PS50893"/>
    </source>
</evidence>
<dbReference type="FunFam" id="3.40.50.300:FF:000134">
    <property type="entry name" value="Iron-enterobactin ABC transporter ATP-binding protein"/>
    <property type="match status" value="1"/>
</dbReference>
<accession>A0A6M8J405</accession>
<dbReference type="EMBL" id="CP053716">
    <property type="protein sequence ID" value="QKF06736.1"/>
    <property type="molecule type" value="Genomic_DNA"/>
</dbReference>
<sequence length="334" mass="35181">MSAGRTRTAVAAPGGHDERGRRFAKGRASERSEEDREGVGIAGDANPTDGRAAVGNSAGAVRDCAPLVATGLRFSYRKAERPTVNDVSLTLQAGEVTAVLGNNGSGKSTLVSLLLGHARAEGGSVVLLGDAIESLGRREVARRGACMRQEAQPSAATVYDEVIVGRKPHLTWGPTQRDHRIAAEAIERLGIAHVAERPCDQLSGGERQKVRLARALAQQPRVLLLDEPTSALDPHAQVEVMSLVTQVAREEGIAVAVVMHDVNLALRFCTRFALVRDGILLSCGDARSVTAQSLQLTYGVPFQVAHVGSVPVAIPLPLGPLDHPGEHDPASAQA</sequence>
<proteinExistence type="predicted"/>
<evidence type="ECO:0000313" key="7">
    <source>
        <dbReference type="EMBL" id="QKF06736.1"/>
    </source>
</evidence>
<dbReference type="InterPro" id="IPR017871">
    <property type="entry name" value="ABC_transporter-like_CS"/>
</dbReference>
<dbReference type="SMART" id="SM00382">
    <property type="entry name" value="AAA"/>
    <property type="match status" value="1"/>
</dbReference>
<dbReference type="Proteomes" id="UP000503297">
    <property type="component" value="Chromosome"/>
</dbReference>
<dbReference type="PANTHER" id="PTHR42794:SF1">
    <property type="entry name" value="HEMIN IMPORT ATP-BINDING PROTEIN HMUV"/>
    <property type="match status" value="1"/>
</dbReference>
<dbReference type="PROSITE" id="PS50893">
    <property type="entry name" value="ABC_TRANSPORTER_2"/>
    <property type="match status" value="1"/>
</dbReference>
<gene>
    <name evidence="7" type="ORF">HLV38_00325</name>
</gene>
<keyword evidence="1" id="KW-0813">Transport</keyword>
<feature type="domain" description="ABC transporter" evidence="6">
    <location>
        <begin position="67"/>
        <end position="302"/>
    </location>
</feature>